<dbReference type="EMBL" id="JAWDGP010005118">
    <property type="protein sequence ID" value="KAK3759510.1"/>
    <property type="molecule type" value="Genomic_DNA"/>
</dbReference>
<dbReference type="Proteomes" id="UP001283361">
    <property type="component" value="Unassembled WGS sequence"/>
</dbReference>
<feature type="region of interest" description="Disordered" evidence="1">
    <location>
        <begin position="1"/>
        <end position="58"/>
    </location>
</feature>
<comment type="caution">
    <text evidence="2">The sequence shown here is derived from an EMBL/GenBank/DDBJ whole genome shotgun (WGS) entry which is preliminary data.</text>
</comment>
<proteinExistence type="predicted"/>
<accession>A0AAE1D7E2</accession>
<organism evidence="2 3">
    <name type="scientific">Elysia crispata</name>
    <name type="common">lettuce slug</name>
    <dbReference type="NCBI Taxonomy" id="231223"/>
    <lineage>
        <taxon>Eukaryota</taxon>
        <taxon>Metazoa</taxon>
        <taxon>Spiralia</taxon>
        <taxon>Lophotrochozoa</taxon>
        <taxon>Mollusca</taxon>
        <taxon>Gastropoda</taxon>
        <taxon>Heterobranchia</taxon>
        <taxon>Euthyneura</taxon>
        <taxon>Panpulmonata</taxon>
        <taxon>Sacoglossa</taxon>
        <taxon>Placobranchoidea</taxon>
        <taxon>Plakobranchidae</taxon>
        <taxon>Elysia</taxon>
    </lineage>
</organism>
<evidence type="ECO:0000313" key="2">
    <source>
        <dbReference type="EMBL" id="KAK3759510.1"/>
    </source>
</evidence>
<keyword evidence="3" id="KW-1185">Reference proteome</keyword>
<dbReference type="AlphaFoldDB" id="A0AAE1D7E2"/>
<protein>
    <submittedName>
        <fullName evidence="2">Uncharacterized protein</fullName>
    </submittedName>
</protein>
<evidence type="ECO:0000313" key="3">
    <source>
        <dbReference type="Proteomes" id="UP001283361"/>
    </source>
</evidence>
<feature type="compositionally biased region" description="Polar residues" evidence="1">
    <location>
        <begin position="45"/>
        <end position="58"/>
    </location>
</feature>
<gene>
    <name evidence="2" type="ORF">RRG08_058111</name>
</gene>
<name>A0AAE1D7E2_9GAST</name>
<reference evidence="2" key="1">
    <citation type="journal article" date="2023" name="G3 (Bethesda)">
        <title>A reference genome for the long-term kleptoplast-retaining sea slug Elysia crispata morphotype clarki.</title>
        <authorList>
            <person name="Eastman K.E."/>
            <person name="Pendleton A.L."/>
            <person name="Shaikh M.A."/>
            <person name="Suttiyut T."/>
            <person name="Ogas R."/>
            <person name="Tomko P."/>
            <person name="Gavelis G."/>
            <person name="Widhalm J.R."/>
            <person name="Wisecaver J.H."/>
        </authorList>
    </citation>
    <scope>NUCLEOTIDE SEQUENCE</scope>
    <source>
        <strain evidence="2">ECLA1</strain>
    </source>
</reference>
<evidence type="ECO:0000256" key="1">
    <source>
        <dbReference type="SAM" id="MobiDB-lite"/>
    </source>
</evidence>
<sequence>MKGKSGGCERPEHTAVPMSGQATTAVADFAQEEGRTTRKAPPSCIASSKEQNDDQVSFPSTTQCFVGTSTWDSAALQQMWVQLAPYTAAEL</sequence>